<dbReference type="SMART" id="SM00960">
    <property type="entry name" value="Robl_LC7"/>
    <property type="match status" value="1"/>
</dbReference>
<dbReference type="InterPro" id="IPR053141">
    <property type="entry name" value="Mycobact_SerProt_Inhib_Rv3364c"/>
</dbReference>
<dbReference type="EMBL" id="BAAABM010000007">
    <property type="protein sequence ID" value="GAA0321950.1"/>
    <property type="molecule type" value="Genomic_DNA"/>
</dbReference>
<keyword evidence="3" id="KW-1185">Reference proteome</keyword>
<reference evidence="2 3" key="1">
    <citation type="journal article" date="2019" name="Int. J. Syst. Evol. Microbiol.">
        <title>The Global Catalogue of Microorganisms (GCM) 10K type strain sequencing project: providing services to taxonomists for standard genome sequencing and annotation.</title>
        <authorList>
            <consortium name="The Broad Institute Genomics Platform"/>
            <consortium name="The Broad Institute Genome Sequencing Center for Infectious Disease"/>
            <person name="Wu L."/>
            <person name="Ma J."/>
        </authorList>
    </citation>
    <scope>NUCLEOTIDE SEQUENCE [LARGE SCALE GENOMIC DNA]</scope>
    <source>
        <strain evidence="2 3">JCM 3146</strain>
    </source>
</reference>
<feature type="domain" description="Roadblock/LAMTOR2" evidence="1">
    <location>
        <begin position="9"/>
        <end position="99"/>
    </location>
</feature>
<proteinExistence type="predicted"/>
<dbReference type="SUPFAM" id="SSF103196">
    <property type="entry name" value="Roadblock/LC7 domain"/>
    <property type="match status" value="1"/>
</dbReference>
<evidence type="ECO:0000313" key="3">
    <source>
        <dbReference type="Proteomes" id="UP001501822"/>
    </source>
</evidence>
<accession>A0ABN0W0H1</accession>
<evidence type="ECO:0000259" key="1">
    <source>
        <dbReference type="SMART" id="SM00960"/>
    </source>
</evidence>
<dbReference type="RefSeq" id="WP_252804783.1">
    <property type="nucleotide sequence ID" value="NZ_BAAABM010000007.1"/>
</dbReference>
<organism evidence="2 3">
    <name type="scientific">Actinoallomurus spadix</name>
    <dbReference type="NCBI Taxonomy" id="79912"/>
    <lineage>
        <taxon>Bacteria</taxon>
        <taxon>Bacillati</taxon>
        <taxon>Actinomycetota</taxon>
        <taxon>Actinomycetes</taxon>
        <taxon>Streptosporangiales</taxon>
        <taxon>Thermomonosporaceae</taxon>
        <taxon>Actinoallomurus</taxon>
    </lineage>
</organism>
<dbReference type="Gene3D" id="3.30.450.30">
    <property type="entry name" value="Dynein light chain 2a, cytoplasmic"/>
    <property type="match status" value="1"/>
</dbReference>
<name>A0ABN0W0H1_9ACTN</name>
<sequence>MLDTTGELNWLLDDLVGRVARVRHAMILTGDGLPMGTSQGMDPAEAERFAALAAGLYSLARTVSERVEGGGVRQTVIELEKAFLFVVAAGDGTCLAVVSEGDANIGLIAYEMARLVKRVRRHLATSARSAAGSPGGPPEGA</sequence>
<dbReference type="Pfam" id="PF03259">
    <property type="entry name" value="Robl_LC7"/>
    <property type="match status" value="1"/>
</dbReference>
<comment type="caution">
    <text evidence="2">The sequence shown here is derived from an EMBL/GenBank/DDBJ whole genome shotgun (WGS) entry which is preliminary data.</text>
</comment>
<gene>
    <name evidence="2" type="ORF">GCM10010151_09710</name>
</gene>
<dbReference type="Proteomes" id="UP001501822">
    <property type="component" value="Unassembled WGS sequence"/>
</dbReference>
<dbReference type="PANTHER" id="PTHR36222">
    <property type="entry name" value="SERINE PROTEASE INHIBITOR RV3364C"/>
    <property type="match status" value="1"/>
</dbReference>
<evidence type="ECO:0000313" key="2">
    <source>
        <dbReference type="EMBL" id="GAA0321950.1"/>
    </source>
</evidence>
<dbReference type="PANTHER" id="PTHR36222:SF1">
    <property type="entry name" value="SERINE PROTEASE INHIBITOR RV3364C"/>
    <property type="match status" value="1"/>
</dbReference>
<protein>
    <submittedName>
        <fullName evidence="2">Roadblock/LC7 domain-containing protein</fullName>
    </submittedName>
</protein>
<dbReference type="InterPro" id="IPR004942">
    <property type="entry name" value="Roadblock/LAMTOR2_dom"/>
</dbReference>